<evidence type="ECO:0000313" key="5">
    <source>
        <dbReference type="EMBL" id="CAF3951462.1"/>
    </source>
</evidence>
<feature type="signal peptide" evidence="1">
    <location>
        <begin position="1"/>
        <end position="17"/>
    </location>
</feature>
<evidence type="ECO:0000313" key="3">
    <source>
        <dbReference type="EMBL" id="CAF1132080.1"/>
    </source>
</evidence>
<organism evidence="3 6">
    <name type="scientific">Rotaria sordida</name>
    <dbReference type="NCBI Taxonomy" id="392033"/>
    <lineage>
        <taxon>Eukaryota</taxon>
        <taxon>Metazoa</taxon>
        <taxon>Spiralia</taxon>
        <taxon>Gnathifera</taxon>
        <taxon>Rotifera</taxon>
        <taxon>Eurotatoria</taxon>
        <taxon>Bdelloidea</taxon>
        <taxon>Philodinida</taxon>
        <taxon>Philodinidae</taxon>
        <taxon>Rotaria</taxon>
    </lineage>
</organism>
<dbReference type="EMBL" id="CAJOBE010004879">
    <property type="protein sequence ID" value="CAF3951462.1"/>
    <property type="molecule type" value="Genomic_DNA"/>
</dbReference>
<evidence type="ECO:0000313" key="4">
    <source>
        <dbReference type="EMBL" id="CAF3784582.1"/>
    </source>
</evidence>
<evidence type="ECO:0000256" key="1">
    <source>
        <dbReference type="SAM" id="SignalP"/>
    </source>
</evidence>
<proteinExistence type="predicted"/>
<dbReference type="Proteomes" id="UP000663874">
    <property type="component" value="Unassembled WGS sequence"/>
</dbReference>
<dbReference type="Proteomes" id="UP000663889">
    <property type="component" value="Unassembled WGS sequence"/>
</dbReference>
<comment type="caution">
    <text evidence="3">The sequence shown here is derived from an EMBL/GenBank/DDBJ whole genome shotgun (WGS) entry which is preliminary data.</text>
</comment>
<dbReference type="EMBL" id="CAJNOO010001077">
    <property type="protein sequence ID" value="CAF1091657.1"/>
    <property type="molecule type" value="Genomic_DNA"/>
</dbReference>
<feature type="chain" id="PRO_5035601468" evidence="1">
    <location>
        <begin position="18"/>
        <end position="231"/>
    </location>
</feature>
<dbReference type="AlphaFoldDB" id="A0A814RGR1"/>
<dbReference type="OrthoDB" id="9971971at2759"/>
<gene>
    <name evidence="5" type="ORF">FNK824_LOCUS23247</name>
    <name evidence="4" type="ORF">OTI717_LOCUS17368</name>
    <name evidence="2" type="ORF">RFH988_LOCUS18834</name>
    <name evidence="3" type="ORF">SEV965_LOCUS17473</name>
</gene>
<dbReference type="Proteomes" id="UP000663823">
    <property type="component" value="Unassembled WGS sequence"/>
</dbReference>
<reference evidence="3" key="1">
    <citation type="submission" date="2021-02" db="EMBL/GenBank/DDBJ databases">
        <authorList>
            <person name="Nowell W R."/>
        </authorList>
    </citation>
    <scope>NUCLEOTIDE SEQUENCE</scope>
</reference>
<evidence type="ECO:0000313" key="6">
    <source>
        <dbReference type="Proteomes" id="UP000663889"/>
    </source>
</evidence>
<accession>A0A814RGR1</accession>
<sequence>MQLSLILLFIPLTFINSQSTAPIWPNYFTYQWTMAHVYDDIQLPPYSTIPVLNTTVGRGRTYYDWSLPAMIEYYYDICIPIFEATSNNFTCNFLNVNEIAYLVVTDPRATGRPPCCIYQNPWNPPAPDFLQKAPGAKYNGTGVFYTRPVRWWVLDDPQDPAGPFGYSFFEDTCKSSSSLTPENMMCTPSQFFFRATTGFASQFFDNYKVEKPDPSVFTVPDSCIDAQPCDV</sequence>
<evidence type="ECO:0000313" key="2">
    <source>
        <dbReference type="EMBL" id="CAF1091657.1"/>
    </source>
</evidence>
<name>A0A814RGR1_9BILA</name>
<dbReference type="EMBL" id="CAJOAX010002284">
    <property type="protein sequence ID" value="CAF3784582.1"/>
    <property type="molecule type" value="Genomic_DNA"/>
</dbReference>
<keyword evidence="1" id="KW-0732">Signal</keyword>
<dbReference type="EMBL" id="CAJNOU010001003">
    <property type="protein sequence ID" value="CAF1132080.1"/>
    <property type="molecule type" value="Genomic_DNA"/>
</dbReference>
<protein>
    <submittedName>
        <fullName evidence="3">Uncharacterized protein</fullName>
    </submittedName>
</protein>
<dbReference type="Proteomes" id="UP000663882">
    <property type="component" value="Unassembled WGS sequence"/>
</dbReference>